<comment type="caution">
    <text evidence="1">The sequence shown here is derived from an EMBL/GenBank/DDBJ whole genome shotgun (WGS) entry which is preliminary data.</text>
</comment>
<keyword evidence="2" id="KW-1185">Reference proteome</keyword>
<dbReference type="RefSeq" id="WP_381504702.1">
    <property type="nucleotide sequence ID" value="NZ_JBHUOM010000022.1"/>
</dbReference>
<dbReference type="EMBL" id="JBHUOM010000022">
    <property type="protein sequence ID" value="MFD2936151.1"/>
    <property type="molecule type" value="Genomic_DNA"/>
</dbReference>
<protein>
    <submittedName>
        <fullName evidence="1">DUF1819 family protein</fullName>
    </submittedName>
</protein>
<accession>A0ABW6AKY0</accession>
<dbReference type="Proteomes" id="UP001597512">
    <property type="component" value="Unassembled WGS sequence"/>
</dbReference>
<sequence length="197" mass="23115">MYRLSFTAAAFRLTESVRLAEMYQEYADWQVVRTMALSNDTLQLGRAATITRESRELIHRLKQLSPEELTYLLQTDTVSQRHLLLIAICRTYAFVRQFVLDVVRVNYQRFEFDITETDYRRYFDQQAALHDELDRLSDSSKAKIRQVLFQLLEGAGYIMSTQQRTITRPVVLDSLTGLLRQTRPADLPLLLFNDRDL</sequence>
<dbReference type="InterPro" id="IPR014948">
    <property type="entry name" value="BrxA"/>
</dbReference>
<name>A0ABW6AKY0_9BACT</name>
<organism evidence="1 2">
    <name type="scientific">Spirosoma flavum</name>
    <dbReference type="NCBI Taxonomy" id="2048557"/>
    <lineage>
        <taxon>Bacteria</taxon>
        <taxon>Pseudomonadati</taxon>
        <taxon>Bacteroidota</taxon>
        <taxon>Cytophagia</taxon>
        <taxon>Cytophagales</taxon>
        <taxon>Cytophagaceae</taxon>
        <taxon>Spirosoma</taxon>
    </lineage>
</organism>
<dbReference type="InterPro" id="IPR023137">
    <property type="entry name" value="BrxA_sf"/>
</dbReference>
<evidence type="ECO:0000313" key="1">
    <source>
        <dbReference type="EMBL" id="MFD2936151.1"/>
    </source>
</evidence>
<dbReference type="Gene3D" id="1.10.3540.10">
    <property type="entry name" value="uncharacterized protein from magnetospirillum magneticum domain"/>
    <property type="match status" value="1"/>
</dbReference>
<reference evidence="2" key="1">
    <citation type="journal article" date="2019" name="Int. J. Syst. Evol. Microbiol.">
        <title>The Global Catalogue of Microorganisms (GCM) 10K type strain sequencing project: providing services to taxonomists for standard genome sequencing and annotation.</title>
        <authorList>
            <consortium name="The Broad Institute Genomics Platform"/>
            <consortium name="The Broad Institute Genome Sequencing Center for Infectious Disease"/>
            <person name="Wu L."/>
            <person name="Ma J."/>
        </authorList>
    </citation>
    <scope>NUCLEOTIDE SEQUENCE [LARGE SCALE GENOMIC DNA]</scope>
    <source>
        <strain evidence="2">KCTC 52490</strain>
    </source>
</reference>
<evidence type="ECO:0000313" key="2">
    <source>
        <dbReference type="Proteomes" id="UP001597512"/>
    </source>
</evidence>
<dbReference type="Pfam" id="PF08849">
    <property type="entry name" value="BrxA"/>
    <property type="match status" value="1"/>
</dbReference>
<gene>
    <name evidence="1" type="ORF">ACFS25_20375</name>
</gene>
<proteinExistence type="predicted"/>